<keyword evidence="5" id="KW-1185">Reference proteome</keyword>
<accession>A0A0C9UWL3</accession>
<dbReference type="HOGENOM" id="CLU_1372976_0_0_1"/>
<feature type="domain" description="URB1 N-terminal" evidence="3">
    <location>
        <begin position="101"/>
        <end position="197"/>
    </location>
</feature>
<proteinExistence type="predicted"/>
<evidence type="ECO:0000256" key="2">
    <source>
        <dbReference type="SAM" id="Phobius"/>
    </source>
</evidence>
<reference evidence="4 5" key="1">
    <citation type="submission" date="2014-06" db="EMBL/GenBank/DDBJ databases">
        <title>Evolutionary Origins and Diversification of the Mycorrhizal Mutualists.</title>
        <authorList>
            <consortium name="DOE Joint Genome Institute"/>
            <consortium name="Mycorrhizal Genomics Consortium"/>
            <person name="Kohler A."/>
            <person name="Kuo A."/>
            <person name="Nagy L.G."/>
            <person name="Floudas D."/>
            <person name="Copeland A."/>
            <person name="Barry K.W."/>
            <person name="Cichocki N."/>
            <person name="Veneault-Fourrey C."/>
            <person name="LaButti K."/>
            <person name="Lindquist E.A."/>
            <person name="Lipzen A."/>
            <person name="Lundell T."/>
            <person name="Morin E."/>
            <person name="Murat C."/>
            <person name="Riley R."/>
            <person name="Ohm R."/>
            <person name="Sun H."/>
            <person name="Tunlid A."/>
            <person name="Henrissat B."/>
            <person name="Grigoriev I.V."/>
            <person name="Hibbett D.S."/>
            <person name="Martin F."/>
        </authorList>
    </citation>
    <scope>NUCLEOTIDE SEQUENCE [LARGE SCALE GENOMIC DNA]</scope>
    <source>
        <strain evidence="4 5">SS14</strain>
    </source>
</reference>
<feature type="transmembrane region" description="Helical" evidence="2">
    <location>
        <begin position="113"/>
        <end position="134"/>
    </location>
</feature>
<organism evidence="4 5">
    <name type="scientific">Sphaerobolus stellatus (strain SS14)</name>
    <dbReference type="NCBI Taxonomy" id="990650"/>
    <lineage>
        <taxon>Eukaryota</taxon>
        <taxon>Fungi</taxon>
        <taxon>Dikarya</taxon>
        <taxon>Basidiomycota</taxon>
        <taxon>Agaricomycotina</taxon>
        <taxon>Agaricomycetes</taxon>
        <taxon>Phallomycetidae</taxon>
        <taxon>Geastrales</taxon>
        <taxon>Sphaerobolaceae</taxon>
        <taxon>Sphaerobolus</taxon>
    </lineage>
</organism>
<evidence type="ECO:0000259" key="3">
    <source>
        <dbReference type="Pfam" id="PF11707"/>
    </source>
</evidence>
<dbReference type="InterPro" id="IPR021714">
    <property type="entry name" value="URB1_N"/>
</dbReference>
<evidence type="ECO:0000256" key="1">
    <source>
        <dbReference type="SAM" id="MobiDB-lite"/>
    </source>
</evidence>
<feature type="compositionally biased region" description="Basic and acidic residues" evidence="1">
    <location>
        <begin position="1"/>
        <end position="14"/>
    </location>
</feature>
<protein>
    <recommendedName>
        <fullName evidence="3">URB1 N-terminal domain-containing protein</fullName>
    </recommendedName>
</protein>
<dbReference type="Pfam" id="PF11707">
    <property type="entry name" value="Npa1"/>
    <property type="match status" value="1"/>
</dbReference>
<keyword evidence="2" id="KW-0472">Membrane</keyword>
<gene>
    <name evidence="4" type="ORF">M422DRAFT_268838</name>
</gene>
<dbReference type="OrthoDB" id="2655967at2759"/>
<feature type="region of interest" description="Disordered" evidence="1">
    <location>
        <begin position="1"/>
        <end position="36"/>
    </location>
</feature>
<evidence type="ECO:0000313" key="5">
    <source>
        <dbReference type="Proteomes" id="UP000054279"/>
    </source>
</evidence>
<sequence>MVKRPSADHGDRKDKTKKPRHEPSAANPSPQAKFTRPEDIQAFLKTDDVGTLTQGDLAGLTTLRNQLTIRLHEGTLGPQDERLLLTKNWLEKWSGARDVFALIDRSMKPSANVMSLALSVLSALLNLLTTHFIYHDLGLPILKNLLSPNHMRILNSNLVEGSADVILSTLKLLNVMSNFAGGAEKRTVMDEFAWGQKVK</sequence>
<keyword evidence="2" id="KW-0812">Transmembrane</keyword>
<dbReference type="EMBL" id="KN837277">
    <property type="protein sequence ID" value="KIJ29711.1"/>
    <property type="molecule type" value="Genomic_DNA"/>
</dbReference>
<name>A0A0C9UWL3_SPHS4</name>
<keyword evidence="2" id="KW-1133">Transmembrane helix</keyword>
<evidence type="ECO:0000313" key="4">
    <source>
        <dbReference type="EMBL" id="KIJ29711.1"/>
    </source>
</evidence>
<dbReference type="Proteomes" id="UP000054279">
    <property type="component" value="Unassembled WGS sequence"/>
</dbReference>
<dbReference type="AlphaFoldDB" id="A0A0C9UWL3"/>